<dbReference type="Proteomes" id="UP000295680">
    <property type="component" value="Unassembled WGS sequence"/>
</dbReference>
<dbReference type="PANTHER" id="PTHR40761:SF1">
    <property type="entry name" value="CONSERVED INTEGRAL MEMBRANE ALANINE VALINE AND LEUCINE RICH PROTEIN-RELATED"/>
    <property type="match status" value="1"/>
</dbReference>
<comment type="caution">
    <text evidence="2">The sequence shown here is derived from an EMBL/GenBank/DDBJ whole genome shotgun (WGS) entry which is preliminary data.</text>
</comment>
<name>A0A4R2JP04_9PSEU</name>
<gene>
    <name evidence="2" type="ORF">EV192_10210</name>
</gene>
<evidence type="ECO:0000313" key="3">
    <source>
        <dbReference type="Proteomes" id="UP000295680"/>
    </source>
</evidence>
<dbReference type="AlphaFoldDB" id="A0A4R2JP04"/>
<accession>A0A4R2JP04</accession>
<reference evidence="2 3" key="1">
    <citation type="submission" date="2019-03" db="EMBL/GenBank/DDBJ databases">
        <title>Genomic Encyclopedia of Type Strains, Phase IV (KMG-IV): sequencing the most valuable type-strain genomes for metagenomic binning, comparative biology and taxonomic classification.</title>
        <authorList>
            <person name="Goeker M."/>
        </authorList>
    </citation>
    <scope>NUCLEOTIDE SEQUENCE [LARGE SCALE GENOMIC DNA]</scope>
    <source>
        <strain evidence="2 3">DSM 45934</strain>
    </source>
</reference>
<feature type="transmembrane region" description="Helical" evidence="1">
    <location>
        <begin position="6"/>
        <end position="23"/>
    </location>
</feature>
<dbReference type="PANTHER" id="PTHR40761">
    <property type="entry name" value="CONSERVED INTEGRAL MEMBRANE ALANINE VALINE AND LEUCINE RICH PROTEIN-RELATED"/>
    <property type="match status" value="1"/>
</dbReference>
<feature type="transmembrane region" description="Helical" evidence="1">
    <location>
        <begin position="30"/>
        <end position="50"/>
    </location>
</feature>
<feature type="transmembrane region" description="Helical" evidence="1">
    <location>
        <begin position="183"/>
        <end position="202"/>
    </location>
</feature>
<keyword evidence="1" id="KW-0812">Transmembrane</keyword>
<proteinExistence type="predicted"/>
<feature type="transmembrane region" description="Helical" evidence="1">
    <location>
        <begin position="87"/>
        <end position="105"/>
    </location>
</feature>
<sequence>MPLFLVQSLLAFSSGVTATIATFKGTRLAGAGWVTLGIGAAGLILLGVSADPSPAAALRPGWHWILLGMAAPVAAIAGYAKRRDDRWAALMLALGAGLGFSVVGISARTLNPPDAIWRLILEPPVWSTVLNGLTAAVVFAMALQKGRPTAVTSIMFTTNTALSSLIGLVYLDDRVRGGFTVPAVAGFVLAITGAIGVAHYSASTRQKAPGRDHIPR</sequence>
<organism evidence="2 3">
    <name type="scientific">Actinocrispum wychmicini</name>
    <dbReference type="NCBI Taxonomy" id="1213861"/>
    <lineage>
        <taxon>Bacteria</taxon>
        <taxon>Bacillati</taxon>
        <taxon>Actinomycetota</taxon>
        <taxon>Actinomycetes</taxon>
        <taxon>Pseudonocardiales</taxon>
        <taxon>Pseudonocardiaceae</taxon>
        <taxon>Actinocrispum</taxon>
    </lineage>
</organism>
<keyword evidence="1" id="KW-0472">Membrane</keyword>
<keyword evidence="3" id="KW-1185">Reference proteome</keyword>
<evidence type="ECO:0000256" key="1">
    <source>
        <dbReference type="SAM" id="Phobius"/>
    </source>
</evidence>
<feature type="transmembrane region" description="Helical" evidence="1">
    <location>
        <begin position="150"/>
        <end position="171"/>
    </location>
</feature>
<dbReference type="EMBL" id="SLWS01000002">
    <property type="protein sequence ID" value="TCO61873.1"/>
    <property type="molecule type" value="Genomic_DNA"/>
</dbReference>
<feature type="transmembrane region" description="Helical" evidence="1">
    <location>
        <begin position="125"/>
        <end position="143"/>
    </location>
</feature>
<evidence type="ECO:0000313" key="2">
    <source>
        <dbReference type="EMBL" id="TCO61873.1"/>
    </source>
</evidence>
<protein>
    <recommendedName>
        <fullName evidence="4">EamA-like transporter family protein</fullName>
    </recommendedName>
</protein>
<dbReference type="RefSeq" id="WP_132113221.1">
    <property type="nucleotide sequence ID" value="NZ_SLWS01000002.1"/>
</dbReference>
<keyword evidence="1" id="KW-1133">Transmembrane helix</keyword>
<dbReference type="OrthoDB" id="3837845at2"/>
<feature type="transmembrane region" description="Helical" evidence="1">
    <location>
        <begin position="62"/>
        <end position="80"/>
    </location>
</feature>
<evidence type="ECO:0008006" key="4">
    <source>
        <dbReference type="Google" id="ProtNLM"/>
    </source>
</evidence>